<gene>
    <name evidence="2" type="ORF">QUW08_08710</name>
</gene>
<evidence type="ECO:0000313" key="2">
    <source>
        <dbReference type="EMBL" id="MDM8201368.1"/>
    </source>
</evidence>
<organism evidence="2 3">
    <name type="scientific">Allofournierella massiliensis</name>
    <dbReference type="NCBI Taxonomy" id="1650663"/>
    <lineage>
        <taxon>Bacteria</taxon>
        <taxon>Bacillati</taxon>
        <taxon>Bacillota</taxon>
        <taxon>Clostridia</taxon>
        <taxon>Eubacteriales</taxon>
        <taxon>Oscillospiraceae</taxon>
        <taxon>Allofournierella</taxon>
    </lineage>
</organism>
<sequence length="250" mass="27481">MTQTELYERLKKEFARIVEENGLAEEPVEVSCRALTPEEAIGRTRRTDFPILEGKDVMIQAEYRGGKGQAFTDAPAAFSGTLAQVLDLDILHDAHARGLFIACMNAVMVHLGRCVGTVHCRTQGPEQCAVDMHAWLDREYPDARRVGLVGYQPALLEMLAGSGHQVRVLDLNPENVGATRFGTLVEDGARAKEDLVQWADLILCTGSTLCNGTIVDYMELPVPVVFFGITLAGSAEILGLRRVCFADRYE</sequence>
<dbReference type="Proteomes" id="UP001529380">
    <property type="component" value="Unassembled WGS sequence"/>
</dbReference>
<accession>A0ABT7USR8</accession>
<evidence type="ECO:0000259" key="1">
    <source>
        <dbReference type="Pfam" id="PF04016"/>
    </source>
</evidence>
<proteinExistence type="predicted"/>
<keyword evidence="3" id="KW-1185">Reference proteome</keyword>
<dbReference type="Pfam" id="PF04016">
    <property type="entry name" value="DUF364"/>
    <property type="match status" value="1"/>
</dbReference>
<comment type="caution">
    <text evidence="2">The sequence shown here is derived from an EMBL/GenBank/DDBJ whole genome shotgun (WGS) entry which is preliminary data.</text>
</comment>
<protein>
    <submittedName>
        <fullName evidence="2">DUF364 domain-containing protein</fullName>
    </submittedName>
</protein>
<dbReference type="InterPro" id="IPR007161">
    <property type="entry name" value="DUF364"/>
</dbReference>
<feature type="domain" description="Putative heavy-metal chelation" evidence="1">
    <location>
        <begin position="141"/>
        <end position="232"/>
    </location>
</feature>
<dbReference type="EMBL" id="JAUDCL010000013">
    <property type="protein sequence ID" value="MDM8201368.1"/>
    <property type="molecule type" value="Genomic_DNA"/>
</dbReference>
<reference evidence="2 3" key="1">
    <citation type="submission" date="2023-06" db="EMBL/GenBank/DDBJ databases">
        <title>Identification and characterization of horizontal gene transfer across gut microbiota members of farm animals based on homology search.</title>
        <authorList>
            <person name="Schwarzerova J."/>
            <person name="Nykrynova M."/>
            <person name="Jureckova K."/>
            <person name="Cejkova D."/>
            <person name="Rychlik I."/>
        </authorList>
    </citation>
    <scope>NUCLEOTIDE SEQUENCE [LARGE SCALE GENOMIC DNA]</scope>
    <source>
        <strain evidence="2 3">ET340</strain>
    </source>
</reference>
<dbReference type="SUPFAM" id="SSF159713">
    <property type="entry name" value="Dhaf3308-like"/>
    <property type="match status" value="1"/>
</dbReference>
<name>A0ABT7USR8_9FIRM</name>
<evidence type="ECO:0000313" key="3">
    <source>
        <dbReference type="Proteomes" id="UP001529380"/>
    </source>
</evidence>
<dbReference type="Gene3D" id="3.40.50.11590">
    <property type="match status" value="1"/>
</dbReference>
<dbReference type="RefSeq" id="WP_289599909.1">
    <property type="nucleotide sequence ID" value="NZ_JAUDCL010000013.1"/>
</dbReference>